<feature type="compositionally biased region" description="Basic and acidic residues" evidence="1">
    <location>
        <begin position="18"/>
        <end position="30"/>
    </location>
</feature>
<name>A0ABD1SEE4_9LAMI</name>
<accession>A0ABD1SEE4</accession>
<protein>
    <submittedName>
        <fullName evidence="2">Lysine-specific demethylase JMJ25-like</fullName>
    </submittedName>
</protein>
<proteinExistence type="predicted"/>
<gene>
    <name evidence="2" type="ORF">Adt_24664</name>
</gene>
<keyword evidence="3" id="KW-1185">Reference proteome</keyword>
<feature type="compositionally biased region" description="Basic and acidic residues" evidence="1">
    <location>
        <begin position="259"/>
        <end position="291"/>
    </location>
</feature>
<feature type="compositionally biased region" description="Basic residues" evidence="1">
    <location>
        <begin position="166"/>
        <end position="175"/>
    </location>
</feature>
<sequence length="291" mass="31709">MGRPGRAYHCRRWGCHRRASDAGKATERRGGAATGGSTTSPFCQNHYLQQLKNSGFKQNSSVSASSPTWVIKERSGNPKGDAFPVHKSGNLGLFGNTKNRRSRVSAEGDEESSEEEVLPTKKQRSQRVERGSFENSGGKYDKNMKSDDEGKENDSADENVSLAKWGKTKGVRTKARVVESSIKLKEGASGSEDDAKDEKSGNLIGRWNKGLTKISQFRGKKEGSRKGKEKVENDDGNALGLDDDNAFGGIGRSSCKSESSLKSKDKKLQVKKVEVKGSEEDDLGVRTSKET</sequence>
<feature type="compositionally biased region" description="Acidic residues" evidence="1">
    <location>
        <begin position="107"/>
        <end position="117"/>
    </location>
</feature>
<feature type="compositionally biased region" description="Polar residues" evidence="1">
    <location>
        <begin position="55"/>
        <end position="68"/>
    </location>
</feature>
<dbReference type="EMBL" id="JBFOLK010000007">
    <property type="protein sequence ID" value="KAL2499114.1"/>
    <property type="molecule type" value="Genomic_DNA"/>
</dbReference>
<reference evidence="3" key="1">
    <citation type="submission" date="2024-07" db="EMBL/GenBank/DDBJ databases">
        <title>Two chromosome-level genome assemblies of Korean endemic species Abeliophyllum distichum and Forsythia ovata (Oleaceae).</title>
        <authorList>
            <person name="Jang H."/>
        </authorList>
    </citation>
    <scope>NUCLEOTIDE SEQUENCE [LARGE SCALE GENOMIC DNA]</scope>
</reference>
<feature type="region of interest" description="Disordered" evidence="1">
    <location>
        <begin position="18"/>
        <end position="42"/>
    </location>
</feature>
<evidence type="ECO:0000256" key="1">
    <source>
        <dbReference type="SAM" id="MobiDB-lite"/>
    </source>
</evidence>
<dbReference type="AlphaFoldDB" id="A0ABD1SEE4"/>
<evidence type="ECO:0000313" key="3">
    <source>
        <dbReference type="Proteomes" id="UP001604336"/>
    </source>
</evidence>
<organism evidence="2 3">
    <name type="scientific">Abeliophyllum distichum</name>
    <dbReference type="NCBI Taxonomy" id="126358"/>
    <lineage>
        <taxon>Eukaryota</taxon>
        <taxon>Viridiplantae</taxon>
        <taxon>Streptophyta</taxon>
        <taxon>Embryophyta</taxon>
        <taxon>Tracheophyta</taxon>
        <taxon>Spermatophyta</taxon>
        <taxon>Magnoliopsida</taxon>
        <taxon>eudicotyledons</taxon>
        <taxon>Gunneridae</taxon>
        <taxon>Pentapetalae</taxon>
        <taxon>asterids</taxon>
        <taxon>lamiids</taxon>
        <taxon>Lamiales</taxon>
        <taxon>Oleaceae</taxon>
        <taxon>Forsythieae</taxon>
        <taxon>Abeliophyllum</taxon>
    </lineage>
</organism>
<comment type="caution">
    <text evidence="2">The sequence shown here is derived from an EMBL/GenBank/DDBJ whole genome shotgun (WGS) entry which is preliminary data.</text>
</comment>
<dbReference type="Proteomes" id="UP001604336">
    <property type="component" value="Unassembled WGS sequence"/>
</dbReference>
<feature type="compositionally biased region" description="Basic and acidic residues" evidence="1">
    <location>
        <begin position="219"/>
        <end position="233"/>
    </location>
</feature>
<evidence type="ECO:0000313" key="2">
    <source>
        <dbReference type="EMBL" id="KAL2499114.1"/>
    </source>
</evidence>
<feature type="region of interest" description="Disordered" evidence="1">
    <location>
        <begin position="55"/>
        <end position="291"/>
    </location>
</feature>
<feature type="compositionally biased region" description="Basic and acidic residues" evidence="1">
    <location>
        <begin position="139"/>
        <end position="154"/>
    </location>
</feature>